<dbReference type="EMBL" id="SAEB01000001">
    <property type="protein sequence ID" value="RVD90190.1"/>
    <property type="molecule type" value="Genomic_DNA"/>
</dbReference>
<dbReference type="STRING" id="97331.A0A437AGF6"/>
<dbReference type="OrthoDB" id="5384256at2759"/>
<evidence type="ECO:0000313" key="4">
    <source>
        <dbReference type="Proteomes" id="UP000283090"/>
    </source>
</evidence>
<feature type="region of interest" description="Disordered" evidence="1">
    <location>
        <begin position="186"/>
        <end position="209"/>
    </location>
</feature>
<evidence type="ECO:0000313" key="3">
    <source>
        <dbReference type="EMBL" id="RVD90190.1"/>
    </source>
</evidence>
<feature type="compositionally biased region" description="Basic and acidic residues" evidence="1">
    <location>
        <begin position="105"/>
        <end position="115"/>
    </location>
</feature>
<comment type="caution">
    <text evidence="3">The sequence shown here is derived from an EMBL/GenBank/DDBJ whole genome shotgun (WGS) entry which is preliminary data.</text>
</comment>
<name>A0A437AGF6_ARTFL</name>
<organism evidence="3 4">
    <name type="scientific">Arthrobotrys flagrans</name>
    <name type="common">Nematode-trapping fungus</name>
    <name type="synonym">Trichothecium flagrans</name>
    <dbReference type="NCBI Taxonomy" id="97331"/>
    <lineage>
        <taxon>Eukaryota</taxon>
        <taxon>Fungi</taxon>
        <taxon>Dikarya</taxon>
        <taxon>Ascomycota</taxon>
        <taxon>Pezizomycotina</taxon>
        <taxon>Orbiliomycetes</taxon>
        <taxon>Orbiliales</taxon>
        <taxon>Orbiliaceae</taxon>
        <taxon>Arthrobotrys</taxon>
    </lineage>
</organism>
<feature type="region of interest" description="Disordered" evidence="1">
    <location>
        <begin position="1"/>
        <end position="155"/>
    </location>
</feature>
<accession>A0A437AGF6</accession>
<sequence>MKKWPQMEKATPGKHEPVKGAPLTSRINKFQGDGQVPGAAGPTVQKKQQPPTKAARKATPAPIAVSSSPEPEQQQRLEPVVEPEEEEESNIDSCSETSKSAYGDPESHQDDERENTYSPITEGSVAEDEEKGTDRQSRKNRHFIKSKGHSFPRTETFIPHRSTASDDEDELLNRWAAYPASCSIKNLRSSTYPDGPKNTEDHLEQDEDQDSIYELEAPTYDPEELYHRLDRMQTNDGGGNGEGYTIEDVIGYRDDEKERLEWMLWTVGAVVVVLIAIVMVALGVGWRPFSLGGQVDRSPKYAHIPQNLPKVPPKLQVAPSNFGGAKGIVWNFFRVAGMLEKAFTTAGLGYVTKKVAMVENKTIWGKIRSGDWKGLAGFGDKKKGWSW</sequence>
<dbReference type="Proteomes" id="UP000283090">
    <property type="component" value="Unassembled WGS sequence"/>
</dbReference>
<feature type="compositionally biased region" description="Low complexity" evidence="1">
    <location>
        <begin position="50"/>
        <end position="80"/>
    </location>
</feature>
<protein>
    <submittedName>
        <fullName evidence="3">Uncharacterized protein</fullName>
    </submittedName>
</protein>
<keyword evidence="2" id="KW-0812">Transmembrane</keyword>
<keyword evidence="2" id="KW-1133">Transmembrane helix</keyword>
<feature type="compositionally biased region" description="Acidic residues" evidence="1">
    <location>
        <begin position="81"/>
        <end position="90"/>
    </location>
</feature>
<reference evidence="3 4" key="1">
    <citation type="submission" date="2019-01" db="EMBL/GenBank/DDBJ databases">
        <title>Intercellular communication is required for trap formation in the nematode-trapping fungus Duddingtonia flagrans.</title>
        <authorList>
            <person name="Youssar L."/>
            <person name="Wernet V."/>
            <person name="Hensel N."/>
            <person name="Hildebrandt H.-G."/>
            <person name="Fischer R."/>
        </authorList>
    </citation>
    <scope>NUCLEOTIDE SEQUENCE [LARGE SCALE GENOMIC DNA]</scope>
    <source>
        <strain evidence="3 4">CBS H-5679</strain>
    </source>
</reference>
<keyword evidence="4" id="KW-1185">Reference proteome</keyword>
<feature type="compositionally biased region" description="Polar residues" evidence="1">
    <location>
        <begin position="91"/>
        <end position="100"/>
    </location>
</feature>
<gene>
    <name evidence="3" type="ORF">DFL_001166</name>
</gene>
<evidence type="ECO:0000256" key="2">
    <source>
        <dbReference type="SAM" id="Phobius"/>
    </source>
</evidence>
<feature type="compositionally biased region" description="Basic residues" evidence="1">
    <location>
        <begin position="138"/>
        <end position="150"/>
    </location>
</feature>
<evidence type="ECO:0000256" key="1">
    <source>
        <dbReference type="SAM" id="MobiDB-lite"/>
    </source>
</evidence>
<dbReference type="RefSeq" id="XP_067495734.1">
    <property type="nucleotide sequence ID" value="XM_067629744.1"/>
</dbReference>
<feature type="transmembrane region" description="Helical" evidence="2">
    <location>
        <begin position="262"/>
        <end position="286"/>
    </location>
</feature>
<dbReference type="VEuPathDB" id="FungiDB:DFL_001166"/>
<keyword evidence="2" id="KW-0472">Membrane</keyword>
<proteinExistence type="predicted"/>
<dbReference type="AlphaFoldDB" id="A0A437AGF6"/>
<dbReference type="GeneID" id="93583477"/>